<comment type="caution">
    <text evidence="2">The sequence shown here is derived from an EMBL/GenBank/DDBJ whole genome shotgun (WGS) entry which is preliminary data.</text>
</comment>
<keyword evidence="3" id="KW-1185">Reference proteome</keyword>
<dbReference type="Proteomes" id="UP001055167">
    <property type="component" value="Unassembled WGS sequence"/>
</dbReference>
<dbReference type="SMART" id="SM00347">
    <property type="entry name" value="HTH_MARR"/>
    <property type="match status" value="1"/>
</dbReference>
<dbReference type="RefSeq" id="WP_128564083.1">
    <property type="nucleotide sequence ID" value="NZ_BPQH01000020.1"/>
</dbReference>
<dbReference type="SUPFAM" id="SSF46785">
    <property type="entry name" value="Winged helix' DNA-binding domain"/>
    <property type="match status" value="1"/>
</dbReference>
<dbReference type="InterPro" id="IPR000835">
    <property type="entry name" value="HTH_MarR-typ"/>
</dbReference>
<dbReference type="Pfam" id="PF12802">
    <property type="entry name" value="MarR_2"/>
    <property type="match status" value="1"/>
</dbReference>
<evidence type="ECO:0000259" key="1">
    <source>
        <dbReference type="PROSITE" id="PS50995"/>
    </source>
</evidence>
<dbReference type="InterPro" id="IPR036390">
    <property type="entry name" value="WH_DNA-bd_sf"/>
</dbReference>
<evidence type="ECO:0000313" key="2">
    <source>
        <dbReference type="EMBL" id="GJD52569.1"/>
    </source>
</evidence>
<dbReference type="PRINTS" id="PR00598">
    <property type="entry name" value="HTHMARR"/>
</dbReference>
<gene>
    <name evidence="2" type="primary">nicR_1</name>
    <name evidence="2" type="ORF">OPKNFCMD_5335</name>
</gene>
<feature type="domain" description="HTH marR-type" evidence="1">
    <location>
        <begin position="1"/>
        <end position="142"/>
    </location>
</feature>
<sequence>MADDPLDVLYDRPGFMIRRAHQIAVSVFVAETAELGVTTTQYGILYLLRHRPSVDQITVARLLGLDRSTTGMVVKTLEGAALVARVVEPADKRRRSLELTEAGRALLARLETPAARAVEQLLAPLDPAERPVFLRLLKKLTGAFDATSRVPLTKARRGAAA</sequence>
<reference evidence="2" key="2">
    <citation type="submission" date="2021-08" db="EMBL/GenBank/DDBJ databases">
        <authorList>
            <person name="Tani A."/>
            <person name="Ola A."/>
            <person name="Ogura Y."/>
            <person name="Katsura K."/>
            <person name="Hayashi T."/>
        </authorList>
    </citation>
    <scope>NUCLEOTIDE SEQUENCE</scope>
    <source>
        <strain evidence="2">KCTC 52305</strain>
    </source>
</reference>
<organism evidence="2 3">
    <name type="scientific">Methylobacterium crusticola</name>
    <dbReference type="NCBI Taxonomy" id="1697972"/>
    <lineage>
        <taxon>Bacteria</taxon>
        <taxon>Pseudomonadati</taxon>
        <taxon>Pseudomonadota</taxon>
        <taxon>Alphaproteobacteria</taxon>
        <taxon>Hyphomicrobiales</taxon>
        <taxon>Methylobacteriaceae</taxon>
        <taxon>Methylobacterium</taxon>
    </lineage>
</organism>
<dbReference type="Gene3D" id="1.10.10.10">
    <property type="entry name" value="Winged helix-like DNA-binding domain superfamily/Winged helix DNA-binding domain"/>
    <property type="match status" value="1"/>
</dbReference>
<name>A0ABQ4R5Z3_9HYPH</name>
<dbReference type="InterPro" id="IPR036388">
    <property type="entry name" value="WH-like_DNA-bd_sf"/>
</dbReference>
<dbReference type="PROSITE" id="PS50995">
    <property type="entry name" value="HTH_MARR_2"/>
    <property type="match status" value="1"/>
</dbReference>
<dbReference type="InterPro" id="IPR039422">
    <property type="entry name" value="MarR/SlyA-like"/>
</dbReference>
<accession>A0ABQ4R5Z3</accession>
<protein>
    <submittedName>
        <fullName evidence="2">HTH-type transcriptional repressor NicR</fullName>
    </submittedName>
</protein>
<dbReference type="PANTHER" id="PTHR33164">
    <property type="entry name" value="TRANSCRIPTIONAL REGULATOR, MARR FAMILY"/>
    <property type="match status" value="1"/>
</dbReference>
<dbReference type="PANTHER" id="PTHR33164:SF95">
    <property type="entry name" value="TRANSCRIPTIONAL REGULATOR"/>
    <property type="match status" value="1"/>
</dbReference>
<proteinExistence type="predicted"/>
<dbReference type="EMBL" id="BPQH01000020">
    <property type="protein sequence ID" value="GJD52569.1"/>
    <property type="molecule type" value="Genomic_DNA"/>
</dbReference>
<evidence type="ECO:0000313" key="3">
    <source>
        <dbReference type="Proteomes" id="UP001055167"/>
    </source>
</evidence>
<reference evidence="2" key="1">
    <citation type="journal article" date="2021" name="Front. Microbiol.">
        <title>Comprehensive Comparative Genomics and Phenotyping of Methylobacterium Species.</title>
        <authorList>
            <person name="Alessa O."/>
            <person name="Ogura Y."/>
            <person name="Fujitani Y."/>
            <person name="Takami H."/>
            <person name="Hayashi T."/>
            <person name="Sahin N."/>
            <person name="Tani A."/>
        </authorList>
    </citation>
    <scope>NUCLEOTIDE SEQUENCE</scope>
    <source>
        <strain evidence="2">KCTC 52305</strain>
    </source>
</reference>